<dbReference type="InterPro" id="IPR001881">
    <property type="entry name" value="EGF-like_Ca-bd_dom"/>
</dbReference>
<dbReference type="WBParaSite" id="PTRK_0001404300.1">
    <property type="protein sequence ID" value="PTRK_0001404300.1"/>
    <property type="gene ID" value="PTRK_0001404300"/>
</dbReference>
<dbReference type="Gene3D" id="3.20.20.10">
    <property type="entry name" value="Alanine racemase"/>
    <property type="match status" value="1"/>
</dbReference>
<dbReference type="SMART" id="SM00181">
    <property type="entry name" value="EGF"/>
    <property type="match status" value="8"/>
</dbReference>
<evidence type="ECO:0000256" key="6">
    <source>
        <dbReference type="SAM" id="Phobius"/>
    </source>
</evidence>
<dbReference type="Proteomes" id="UP000038045">
    <property type="component" value="Unplaced"/>
</dbReference>
<name>A0A0N4ZZ28_PARTI</name>
<feature type="domain" description="EGF-like" evidence="7">
    <location>
        <begin position="510"/>
        <end position="549"/>
    </location>
</feature>
<dbReference type="HAMAP" id="MF_02087">
    <property type="entry name" value="PLP_homeostasis"/>
    <property type="match status" value="1"/>
</dbReference>
<evidence type="ECO:0000256" key="4">
    <source>
        <dbReference type="PROSITE-ProRule" id="PRU00076"/>
    </source>
</evidence>
<feature type="domain" description="EGF-like" evidence="7">
    <location>
        <begin position="551"/>
        <end position="593"/>
    </location>
</feature>
<dbReference type="NCBIfam" id="TIGR00044">
    <property type="entry name" value="YggS family pyridoxal phosphate-dependent enzyme"/>
    <property type="match status" value="1"/>
</dbReference>
<dbReference type="Gene3D" id="2.10.25.10">
    <property type="entry name" value="Laminin"/>
    <property type="match status" value="4"/>
</dbReference>
<feature type="domain" description="EGF-like" evidence="7">
    <location>
        <begin position="370"/>
        <end position="407"/>
    </location>
</feature>
<feature type="domain" description="ShKT" evidence="8">
    <location>
        <begin position="143"/>
        <end position="185"/>
    </location>
</feature>
<dbReference type="PROSITE" id="PS00010">
    <property type="entry name" value="ASX_HYDROXYL"/>
    <property type="match status" value="1"/>
</dbReference>
<keyword evidence="9" id="KW-1185">Reference proteome</keyword>
<dbReference type="InterPro" id="IPR011078">
    <property type="entry name" value="PyrdxlP_homeostasis"/>
</dbReference>
<dbReference type="PANTHER" id="PTHR10146:SF14">
    <property type="entry name" value="PYRIDOXAL PHOSPHATE HOMEOSTASIS PROTEIN"/>
    <property type="match status" value="1"/>
</dbReference>
<feature type="disulfide bond" evidence="4">
    <location>
        <begin position="36"/>
        <end position="45"/>
    </location>
</feature>
<dbReference type="InterPro" id="IPR000742">
    <property type="entry name" value="EGF"/>
</dbReference>
<protein>
    <recommendedName>
        <fullName evidence="3">Pyridoxal phosphate homeostasis protein</fullName>
        <shortName evidence="3">PLP homeostasis protein</shortName>
    </recommendedName>
</protein>
<dbReference type="PROSITE" id="PS01186">
    <property type="entry name" value="EGF_2"/>
    <property type="match status" value="3"/>
</dbReference>
<dbReference type="InterPro" id="IPR001608">
    <property type="entry name" value="Ala_racemase_N"/>
</dbReference>
<evidence type="ECO:0000313" key="9">
    <source>
        <dbReference type="Proteomes" id="UP000038045"/>
    </source>
</evidence>
<dbReference type="STRING" id="131310.A0A0N4ZZ28"/>
<dbReference type="SMART" id="SM00179">
    <property type="entry name" value="EGF_CA"/>
    <property type="match status" value="3"/>
</dbReference>
<dbReference type="SUPFAM" id="SSF57196">
    <property type="entry name" value="EGF/Laminin"/>
    <property type="match status" value="3"/>
</dbReference>
<feature type="disulfide bond" evidence="4">
    <location>
        <begin position="176"/>
        <end position="185"/>
    </location>
</feature>
<comment type="function">
    <text evidence="3">Pyridoxal 5'-phosphate (PLP)-binding protein, which may be involved in intracellular homeostatic regulation of pyridoxal 5'-phosphate (PLP), the active form of vitamin B6.</text>
</comment>
<dbReference type="InterPro" id="IPR000152">
    <property type="entry name" value="EGF-type_Asp/Asn_hydroxyl_site"/>
</dbReference>
<dbReference type="AlphaFoldDB" id="A0A0N4ZZ28"/>
<organism evidence="9 10">
    <name type="scientific">Parastrongyloides trichosuri</name>
    <name type="common">Possum-specific nematode worm</name>
    <dbReference type="NCBI Taxonomy" id="131310"/>
    <lineage>
        <taxon>Eukaryota</taxon>
        <taxon>Metazoa</taxon>
        <taxon>Ecdysozoa</taxon>
        <taxon>Nematoda</taxon>
        <taxon>Chromadorea</taxon>
        <taxon>Rhabditida</taxon>
        <taxon>Tylenchina</taxon>
        <taxon>Panagrolaimomorpha</taxon>
        <taxon>Strongyloidoidea</taxon>
        <taxon>Strongyloididae</taxon>
        <taxon>Parastrongyloides</taxon>
    </lineage>
</organism>
<dbReference type="PANTHER" id="PTHR10146">
    <property type="entry name" value="PROLINE SYNTHETASE CO-TRANSCRIBED BACTERIAL HOMOLOG PROTEIN"/>
    <property type="match status" value="1"/>
</dbReference>
<dbReference type="SUPFAM" id="SSF51419">
    <property type="entry name" value="PLP-binding barrel"/>
    <property type="match status" value="1"/>
</dbReference>
<feature type="disulfide bond" evidence="4">
    <location>
        <begin position="583"/>
        <end position="592"/>
    </location>
</feature>
<keyword evidence="6" id="KW-0472">Membrane</keyword>
<dbReference type="FunFam" id="3.20.20.10:FF:000018">
    <property type="entry name" value="Pyridoxal phosphate homeostasis protein"/>
    <property type="match status" value="1"/>
</dbReference>
<dbReference type="CDD" id="cd00054">
    <property type="entry name" value="EGF_CA"/>
    <property type="match status" value="1"/>
</dbReference>
<feature type="disulfide bond" evidence="4">
    <location>
        <begin position="157"/>
        <end position="174"/>
    </location>
</feature>
<evidence type="ECO:0000256" key="5">
    <source>
        <dbReference type="SAM" id="Coils"/>
    </source>
</evidence>
<keyword evidence="2 4" id="KW-1015">Disulfide bond</keyword>
<keyword evidence="5" id="KW-0175">Coiled coil</keyword>
<evidence type="ECO:0000256" key="1">
    <source>
        <dbReference type="ARBA" id="ARBA00022898"/>
    </source>
</evidence>
<dbReference type="GO" id="GO:0030170">
    <property type="term" value="F:pyridoxal phosphate binding"/>
    <property type="evidence" value="ECO:0007669"/>
    <property type="project" value="UniProtKB-UniRule"/>
</dbReference>
<feature type="domain" description="EGF-like" evidence="7">
    <location>
        <begin position="148"/>
        <end position="186"/>
    </location>
</feature>
<dbReference type="PROSITE" id="PS01211">
    <property type="entry name" value="UPF0001"/>
    <property type="match status" value="1"/>
</dbReference>
<evidence type="ECO:0000259" key="8">
    <source>
        <dbReference type="PROSITE" id="PS51670"/>
    </source>
</evidence>
<accession>A0A0N4ZZ28</accession>
<dbReference type="PROSITE" id="PS51670">
    <property type="entry name" value="SHKT"/>
    <property type="match status" value="1"/>
</dbReference>
<dbReference type="InterPro" id="IPR003582">
    <property type="entry name" value="ShKT_dom"/>
</dbReference>
<dbReference type="InterPro" id="IPR029066">
    <property type="entry name" value="PLP-binding_barrel"/>
</dbReference>
<evidence type="ECO:0000256" key="2">
    <source>
        <dbReference type="ARBA" id="ARBA00023157"/>
    </source>
</evidence>
<proteinExistence type="inferred from homology"/>
<feature type="coiled-coil region" evidence="5">
    <location>
        <begin position="635"/>
        <end position="662"/>
    </location>
</feature>
<reference evidence="10" key="1">
    <citation type="submission" date="2017-02" db="UniProtKB">
        <authorList>
            <consortium name="WormBaseParasite"/>
        </authorList>
    </citation>
    <scope>IDENTIFICATION</scope>
</reference>
<feature type="transmembrane region" description="Helical" evidence="6">
    <location>
        <begin position="610"/>
        <end position="630"/>
    </location>
</feature>
<comment type="similarity">
    <text evidence="3">Belongs to the pyridoxal phosphate-binding protein YggS/PROSC family.</text>
</comment>
<comment type="caution">
    <text evidence="4">Lacks conserved residue(s) required for the propagation of feature annotation.</text>
</comment>
<keyword evidence="4" id="KW-0245">EGF-like domain</keyword>
<dbReference type="Pfam" id="PF01168">
    <property type="entry name" value="Ala_racemase_N"/>
    <property type="match status" value="1"/>
</dbReference>
<keyword evidence="6" id="KW-0812">Transmembrane</keyword>
<feature type="modified residue" description="N6-(pyridoxal phosphate)lysine" evidence="3">
    <location>
        <position position="696"/>
    </location>
</feature>
<dbReference type="PROSITE" id="PS50026">
    <property type="entry name" value="EGF_3"/>
    <property type="match status" value="5"/>
</dbReference>
<evidence type="ECO:0000259" key="7">
    <source>
        <dbReference type="PROSITE" id="PS50026"/>
    </source>
</evidence>
<sequence length="898" mass="102050">MRKTVLENVYEPCKLPDICFNGGTCSNTGNDFECHCPTHYYGKHCQYIADLKHCSDNKCFTLKNKDGEIVLQSTCYSLEKPINVSNPDLRNPNINPSSIYVGGNVKTIKTNYQPVSIVDPETKAYIEIQYGCWCPKGRTGYFCEYEIKHKDCNHGTCNNHGIPEYDEGSKICKCTCENGWYGSFCDKETKCKGVFCGNGGTCDTNTGKCICVEQKRIFRDYPVVVSGEYCQNVEITSKNVGLKIPCEVSFMEYIQSLGQKIPNNMDDDTIVDLADMYQLVKNCNENRRNKGLKENCDEVLKTRNCYGDNSICLLKIWQAPTTIPGYELNYTGDPEVDFTIRSNKKNTMPTVIPSCKCDENSAGTFCELENVNPCKDKPCQNKGKCIPLKYLDYKCECVNGASGKNCEINDPCFKNPCEWPGSTCVRKQMIVGMTVSYSYDCICPQVDAHKRACHNSATGACLNHKCQNHGHCALCPDPYGSTDSCTPSEVQQGYRCICPFGYNDRYCREKATVCDYNYCQKNSTCVVDKENPLNYKCICKPGYSGKLCRILTDWCAYKGDKLCGANGYCKKSNETGAHFYCKCKDNYEGIYCDKLKSFSFMTFYHTNFKIFYPISLILFMLPLTIVILYIKDSLNERHKQFIKEKQENINTLKCKVSSLTQLEIKKLNYGYQSVTKIISECNKKFNRNATLVAVSKYYTAEHIKYLYLQHDVRIFGESRVKDLQEKAKYLEECCPDIKWHFIGKLQSNKIHQLFQVKNVDMIQTIEDKRYASLLNEAAEKLNFNDKSVNVMVQVNVSGESQKQGCEPSEVFEILEHIIDNCPKLNLSGLMTIGEKHSSDDKDTADDDFRRLYELKNQADINKFGTLKLSMGMSGDYDIAIKNGSDFVRVGTNLFDPEI</sequence>
<evidence type="ECO:0000256" key="3">
    <source>
        <dbReference type="HAMAP-Rule" id="MF_03225"/>
    </source>
</evidence>
<feature type="disulfide bond" evidence="4">
    <location>
        <begin position="539"/>
        <end position="548"/>
    </location>
</feature>
<keyword evidence="1 3" id="KW-0663">Pyridoxal phosphate</keyword>
<feature type="disulfide bond" evidence="4">
    <location>
        <begin position="397"/>
        <end position="406"/>
    </location>
</feature>
<dbReference type="PROSITE" id="PS00022">
    <property type="entry name" value="EGF_1"/>
    <property type="match status" value="5"/>
</dbReference>
<dbReference type="Pfam" id="PF00008">
    <property type="entry name" value="EGF"/>
    <property type="match status" value="1"/>
</dbReference>
<evidence type="ECO:0000313" key="10">
    <source>
        <dbReference type="WBParaSite" id="PTRK_0001404300.1"/>
    </source>
</evidence>
<dbReference type="GO" id="GO:0005509">
    <property type="term" value="F:calcium ion binding"/>
    <property type="evidence" value="ECO:0007669"/>
    <property type="project" value="InterPro"/>
</dbReference>
<feature type="domain" description="EGF-like" evidence="7">
    <location>
        <begin position="9"/>
        <end position="46"/>
    </location>
</feature>
<keyword evidence="6" id="KW-1133">Transmembrane helix</keyword>